<accession>A0A645CI48</accession>
<evidence type="ECO:0000313" key="1">
    <source>
        <dbReference type="EMBL" id="MPM76621.1"/>
    </source>
</evidence>
<comment type="caution">
    <text evidence="1">The sequence shown here is derived from an EMBL/GenBank/DDBJ whole genome shotgun (WGS) entry which is preliminary data.</text>
</comment>
<name>A0A645CI48_9ZZZZ</name>
<sequence>MQILISVKIKNDSMDMSDINFMKEKSKYNPYQLKIMYNRQLINQLENSVPIYNHLFKSNYSLLYWIEDKCYDSSYNLDDYANDLQKNKKDLKKFNIIYEHNLKTYKIIKEAFKNYERDHLEFLQIHLDMLNSSALVYINIEGLRINELTDKSAISNYDDLFLNELNNRFESNKEMEIKKLESKLLDKVNTTDITINKIIDKEIENEINKDVTEEKKSEIKQNYKKINDNKKLILNSNNSEKVLDYFDKHYEYLKNKKI</sequence>
<proteinExistence type="predicted"/>
<protein>
    <submittedName>
        <fullName evidence="1">Uncharacterized protein</fullName>
    </submittedName>
</protein>
<organism evidence="1">
    <name type="scientific">bioreactor metagenome</name>
    <dbReference type="NCBI Taxonomy" id="1076179"/>
    <lineage>
        <taxon>unclassified sequences</taxon>
        <taxon>metagenomes</taxon>
        <taxon>ecological metagenomes</taxon>
    </lineage>
</organism>
<gene>
    <name evidence="1" type="ORF">SDC9_123620</name>
</gene>
<reference evidence="1" key="1">
    <citation type="submission" date="2019-08" db="EMBL/GenBank/DDBJ databases">
        <authorList>
            <person name="Kucharzyk K."/>
            <person name="Murdoch R.W."/>
            <person name="Higgins S."/>
            <person name="Loffler F."/>
        </authorList>
    </citation>
    <scope>NUCLEOTIDE SEQUENCE</scope>
</reference>
<dbReference type="AlphaFoldDB" id="A0A645CI48"/>
<dbReference type="EMBL" id="VSSQ01027393">
    <property type="protein sequence ID" value="MPM76621.1"/>
    <property type="molecule type" value="Genomic_DNA"/>
</dbReference>